<evidence type="ECO:0000256" key="2">
    <source>
        <dbReference type="ARBA" id="ARBA00022833"/>
    </source>
</evidence>
<dbReference type="PANTHER" id="PTHR30111">
    <property type="entry name" value="33 KDA CHAPERONIN"/>
    <property type="match status" value="1"/>
</dbReference>
<dbReference type="GO" id="GO:0044183">
    <property type="term" value="F:protein folding chaperone"/>
    <property type="evidence" value="ECO:0007669"/>
    <property type="project" value="TreeGrafter"/>
</dbReference>
<proteinExistence type="predicted"/>
<dbReference type="Pfam" id="PF01430">
    <property type="entry name" value="HSP33"/>
    <property type="match status" value="1"/>
</dbReference>
<evidence type="ECO:0000256" key="4">
    <source>
        <dbReference type="ARBA" id="ARBA00023186"/>
    </source>
</evidence>
<dbReference type="Gene3D" id="1.10.287.480">
    <property type="entry name" value="helix hairpin bin"/>
    <property type="match status" value="1"/>
</dbReference>
<reference evidence="6 7" key="1">
    <citation type="submission" date="2018-10" db="EMBL/GenBank/DDBJ databases">
        <title>Comamonadaceae CDC group NO-1 genome sequencing and assembly.</title>
        <authorList>
            <person name="Bernier A.-M."/>
            <person name="Bernard K."/>
        </authorList>
    </citation>
    <scope>NUCLEOTIDE SEQUENCE [LARGE SCALE GENOMIC DNA]</scope>
    <source>
        <strain evidence="6 7">NML970147</strain>
    </source>
</reference>
<dbReference type="GO" id="GO:0005737">
    <property type="term" value="C:cytoplasm"/>
    <property type="evidence" value="ECO:0007669"/>
    <property type="project" value="InterPro"/>
</dbReference>
<evidence type="ECO:0000256" key="3">
    <source>
        <dbReference type="ARBA" id="ARBA00023157"/>
    </source>
</evidence>
<dbReference type="RefSeq" id="WP_122237296.1">
    <property type="nucleotide sequence ID" value="NZ_RDQM01000002.1"/>
</dbReference>
<dbReference type="Gene3D" id="3.90.1280.10">
    <property type="entry name" value="HSP33 redox switch-like"/>
    <property type="match status" value="1"/>
</dbReference>
<gene>
    <name evidence="6" type="ORF">EBQ26_01595</name>
</gene>
<dbReference type="InterPro" id="IPR023212">
    <property type="entry name" value="Hsp33_helix_hairpin_bin_dom_sf"/>
</dbReference>
<dbReference type="InterPro" id="IPR016154">
    <property type="entry name" value="Heat_shock_Hsp33_C"/>
</dbReference>
<name>A0A3M6QCK1_9BURK</name>
<keyword evidence="1" id="KW-0963">Cytoplasm</keyword>
<dbReference type="GO" id="GO:0051082">
    <property type="term" value="F:unfolded protein binding"/>
    <property type="evidence" value="ECO:0007669"/>
    <property type="project" value="InterPro"/>
</dbReference>
<comment type="caution">
    <text evidence="6">The sequence shown here is derived from an EMBL/GenBank/DDBJ whole genome shotgun (WGS) entry which is preliminary data.</text>
</comment>
<dbReference type="InterPro" id="IPR016153">
    <property type="entry name" value="Heat_shock_Hsp33_N"/>
</dbReference>
<keyword evidence="2" id="KW-0862">Zinc</keyword>
<dbReference type="Gene3D" id="3.55.30.10">
    <property type="entry name" value="Hsp33 domain"/>
    <property type="match status" value="1"/>
</dbReference>
<evidence type="ECO:0000313" key="7">
    <source>
        <dbReference type="Proteomes" id="UP000267521"/>
    </source>
</evidence>
<dbReference type="EMBL" id="RDQM01000002">
    <property type="protein sequence ID" value="RMX00615.1"/>
    <property type="molecule type" value="Genomic_DNA"/>
</dbReference>
<dbReference type="PIRSF" id="PIRSF005261">
    <property type="entry name" value="Heat_shock_Hsp33"/>
    <property type="match status" value="1"/>
</dbReference>
<dbReference type="SUPFAM" id="SSF64397">
    <property type="entry name" value="Hsp33 domain"/>
    <property type="match status" value="1"/>
</dbReference>
<sequence length="330" mass="35421">MTELQKFLFEGLPVRGAIVRVQAPWQQVLERRAANTETGAYPPAVSRLLGEMVAAGLLMQANIHFEGSLILQIQGDGPVRLAVAEVDSSLRLRATAQLAADAAQSLAADASLPAMLDAHGQGRCAITLDAGEKRPGQQAYQGIVALRDAQGQSLPSLSAVLQQYMQQSEQLDTVIVLAANEQVAAGLLVQRIPIKGQGNLAGQQHDTQTQDALGANEDFNRIATLAASLKTEELLELDAATILRRLFWQETLQAIDTEGATPHFACQCSRERVANMLRGLGQEQVQPMLEENGKPLEIGCEFCGAQYAFDAVDIGHLFAPLAAEAQQGLH</sequence>
<dbReference type="GO" id="GO:0042026">
    <property type="term" value="P:protein refolding"/>
    <property type="evidence" value="ECO:0007669"/>
    <property type="project" value="TreeGrafter"/>
</dbReference>
<keyword evidence="4" id="KW-0143">Chaperone</keyword>
<accession>A0A3M6QCK1</accession>
<keyword evidence="5" id="KW-0676">Redox-active center</keyword>
<evidence type="ECO:0000256" key="5">
    <source>
        <dbReference type="ARBA" id="ARBA00023284"/>
    </source>
</evidence>
<evidence type="ECO:0000256" key="1">
    <source>
        <dbReference type="ARBA" id="ARBA00022490"/>
    </source>
</evidence>
<dbReference type="CDD" id="cd00498">
    <property type="entry name" value="Hsp33"/>
    <property type="match status" value="1"/>
</dbReference>
<dbReference type="InterPro" id="IPR000397">
    <property type="entry name" value="Heat_shock_Hsp33"/>
</dbReference>
<evidence type="ECO:0000313" key="6">
    <source>
        <dbReference type="EMBL" id="RMX00615.1"/>
    </source>
</evidence>
<dbReference type="SUPFAM" id="SSF118352">
    <property type="entry name" value="HSP33 redox switch-like"/>
    <property type="match status" value="1"/>
</dbReference>
<organism evidence="6 7">
    <name type="scientific">Allofranklinella schreckenbergeri</name>
    <dbReference type="NCBI Taxonomy" id="1076744"/>
    <lineage>
        <taxon>Bacteria</taxon>
        <taxon>Pseudomonadati</taxon>
        <taxon>Pseudomonadota</taxon>
        <taxon>Betaproteobacteria</taxon>
        <taxon>Burkholderiales</taxon>
        <taxon>Comamonadaceae</taxon>
        <taxon>Allofranklinella</taxon>
    </lineage>
</organism>
<dbReference type="PANTHER" id="PTHR30111:SF1">
    <property type="entry name" value="33 KDA CHAPERONIN"/>
    <property type="match status" value="1"/>
</dbReference>
<dbReference type="AlphaFoldDB" id="A0A3M6QCK1"/>
<dbReference type="Proteomes" id="UP000267521">
    <property type="component" value="Unassembled WGS sequence"/>
</dbReference>
<keyword evidence="3" id="KW-1015">Disulfide bond</keyword>
<protein>
    <submittedName>
        <fullName evidence="6">Hsp33 family molecular chaperone HslO</fullName>
    </submittedName>
</protein>